<dbReference type="RefSeq" id="WP_135959503.1">
    <property type="nucleotide sequence ID" value="NZ_SRYM01000038.1"/>
</dbReference>
<keyword evidence="3" id="KW-0460">Magnesium</keyword>
<evidence type="ECO:0000259" key="6">
    <source>
        <dbReference type="Pfam" id="PF02776"/>
    </source>
</evidence>
<keyword evidence="4" id="KW-0786">Thiamine pyrophosphate</keyword>
<evidence type="ECO:0000313" key="7">
    <source>
        <dbReference type="EMBL" id="TGY56188.1"/>
    </source>
</evidence>
<evidence type="ECO:0000313" key="8">
    <source>
        <dbReference type="Proteomes" id="UP000310032"/>
    </source>
</evidence>
<dbReference type="AlphaFoldDB" id="A0A4S2EJG5"/>
<sequence>MEGKYYSSERSVQLLISLLKQHNIKKCVLSPGATNLTFVASLQQDPYFECYSSVDERSAAYIACGLAAESGEPVVLSCTGATASRNYIPGLTEAYYRKLPVLAVTSTQDISRIGHHIAQVIDRRVIQNDIALLSEYIPVTDSNTNAWSNTVKINRALLELRHRGGGPVHLNVETAYSRDYSVKELPQARMIRRVMPQDVFPELPKGRIAVVIGAHQKFTDTETAFLDAFCATYDAVVFTDHTSGYKGKYRVLISILSSQAKDYCSLTSMDLLIHIGDVSGGNIGMRPHAVWRVNPDGELRDTYRKLTYVFEMEEQAFFEHYADTASLERHGYLDACRKELKAIWAKVLENVLPFSNVWIAHETAHRIPADSVLFLGILNTLRTWNYFDIPESVYGYANTGGFGIDGYISSFMGASLAHPGKLYFCVAGDLAFFYDMNVLGNRHVGRNIRILLINNGKGTEFRNYNHPGAAFGEETDKYIAAAGHFGNKSHQLVRHYAEDLGYEYLSANNKEEYLEYLDRFLTPGLTDRPMLFEVFTDNKDESDAIRMVRNLNVSIKGILVDTVKSMVGEKGKEVIKGLLGK</sequence>
<evidence type="ECO:0000256" key="3">
    <source>
        <dbReference type="ARBA" id="ARBA00022842"/>
    </source>
</evidence>
<dbReference type="PIRSF" id="PIRSF004983">
    <property type="entry name" value="MenD"/>
    <property type="match status" value="1"/>
</dbReference>
<accession>A0A4S2EJG5</accession>
<dbReference type="GO" id="GO:0030976">
    <property type="term" value="F:thiamine pyrophosphate binding"/>
    <property type="evidence" value="ECO:0007669"/>
    <property type="project" value="InterPro"/>
</dbReference>
<keyword evidence="1" id="KW-0808">Transferase</keyword>
<evidence type="ECO:0000256" key="2">
    <source>
        <dbReference type="ARBA" id="ARBA00022723"/>
    </source>
</evidence>
<dbReference type="Proteomes" id="UP000310032">
    <property type="component" value="Unassembled WGS sequence"/>
</dbReference>
<protein>
    <submittedName>
        <fullName evidence="7">2-succinyl-5-enolpyruvyl-6-hydroxy-3-cyclohexene-1-carboxylate synthase</fullName>
    </submittedName>
</protein>
<dbReference type="GO" id="GO:0070204">
    <property type="term" value="F:2-succinyl-5-enolpyruvyl-6-hydroxy-3-cyclohexene-1-carboxylic-acid synthase activity"/>
    <property type="evidence" value="ECO:0007669"/>
    <property type="project" value="InterPro"/>
</dbReference>
<gene>
    <name evidence="7" type="ORF">E5342_12710</name>
</gene>
<dbReference type="Pfam" id="PF02776">
    <property type="entry name" value="TPP_enzyme_N"/>
    <property type="match status" value="1"/>
</dbReference>
<dbReference type="GO" id="GO:0009234">
    <property type="term" value="P:menaquinone biosynthetic process"/>
    <property type="evidence" value="ECO:0007669"/>
    <property type="project" value="InterPro"/>
</dbReference>
<dbReference type="EMBL" id="SRYM01000038">
    <property type="protein sequence ID" value="TGY56188.1"/>
    <property type="molecule type" value="Genomic_DNA"/>
</dbReference>
<dbReference type="InterPro" id="IPR029061">
    <property type="entry name" value="THDP-binding"/>
</dbReference>
<dbReference type="PANTHER" id="PTHR42916:SF1">
    <property type="entry name" value="PROTEIN PHYLLO, CHLOROPLASTIC"/>
    <property type="match status" value="1"/>
</dbReference>
<evidence type="ECO:0000256" key="5">
    <source>
        <dbReference type="ARBA" id="ARBA00023211"/>
    </source>
</evidence>
<proteinExistence type="predicted"/>
<comment type="caution">
    <text evidence="7">The sequence shown here is derived from an EMBL/GenBank/DDBJ whole genome shotgun (WGS) entry which is preliminary data.</text>
</comment>
<dbReference type="PANTHER" id="PTHR42916">
    <property type="entry name" value="2-SUCCINYL-5-ENOLPYRUVYL-6-HYDROXY-3-CYCLOHEXENE-1-CARBOXYLATE SYNTHASE"/>
    <property type="match status" value="1"/>
</dbReference>
<evidence type="ECO:0000256" key="4">
    <source>
        <dbReference type="ARBA" id="ARBA00023052"/>
    </source>
</evidence>
<organism evidence="7 8">
    <name type="scientific">Parabacteroides distasonis</name>
    <dbReference type="NCBI Taxonomy" id="823"/>
    <lineage>
        <taxon>Bacteria</taxon>
        <taxon>Pseudomonadati</taxon>
        <taxon>Bacteroidota</taxon>
        <taxon>Bacteroidia</taxon>
        <taxon>Bacteroidales</taxon>
        <taxon>Tannerellaceae</taxon>
        <taxon>Parabacteroides</taxon>
    </lineage>
</organism>
<dbReference type="SUPFAM" id="SSF52518">
    <property type="entry name" value="Thiamin diphosphate-binding fold (THDP-binding)"/>
    <property type="match status" value="2"/>
</dbReference>
<dbReference type="GO" id="GO:0046872">
    <property type="term" value="F:metal ion binding"/>
    <property type="evidence" value="ECO:0007669"/>
    <property type="project" value="UniProtKB-KW"/>
</dbReference>
<dbReference type="CDD" id="cd07037">
    <property type="entry name" value="TPP_PYR_MenD"/>
    <property type="match status" value="1"/>
</dbReference>
<keyword evidence="2" id="KW-0479">Metal-binding</keyword>
<dbReference type="InterPro" id="IPR012001">
    <property type="entry name" value="Thiamin_PyroP_enz_TPP-bd_dom"/>
</dbReference>
<dbReference type="Gene3D" id="3.40.50.970">
    <property type="match status" value="2"/>
</dbReference>
<evidence type="ECO:0000256" key="1">
    <source>
        <dbReference type="ARBA" id="ARBA00022679"/>
    </source>
</evidence>
<reference evidence="7 8" key="1">
    <citation type="submission" date="2019-04" db="EMBL/GenBank/DDBJ databases">
        <title>Microbes associate with the intestines of laboratory mice.</title>
        <authorList>
            <person name="Navarre W."/>
            <person name="Wong E."/>
            <person name="Huang K."/>
            <person name="Tropini C."/>
            <person name="Ng K."/>
            <person name="Yu B."/>
        </authorList>
    </citation>
    <scope>NUCLEOTIDE SEQUENCE [LARGE SCALE GENOMIC DNA]</scope>
    <source>
        <strain evidence="7 8">NM39_I3</strain>
    </source>
</reference>
<name>A0A4S2EJG5_PARDI</name>
<keyword evidence="5" id="KW-0464">Manganese</keyword>
<feature type="domain" description="Thiamine pyrophosphate enzyme N-terminal TPP-binding" evidence="6">
    <location>
        <begin position="13"/>
        <end position="122"/>
    </location>
</feature>
<dbReference type="InterPro" id="IPR004433">
    <property type="entry name" value="MenaQ_synth_MenD"/>
</dbReference>
<dbReference type="Gene3D" id="3.40.50.1220">
    <property type="entry name" value="TPP-binding domain"/>
    <property type="match status" value="1"/>
</dbReference>